<dbReference type="GO" id="GO:0005783">
    <property type="term" value="C:endoplasmic reticulum"/>
    <property type="evidence" value="ECO:0007669"/>
    <property type="project" value="TreeGrafter"/>
</dbReference>
<feature type="transmembrane region" description="Helical" evidence="5">
    <location>
        <begin position="137"/>
        <end position="160"/>
    </location>
</feature>
<dbReference type="InterPro" id="IPR023299">
    <property type="entry name" value="ATPase_P-typ_cyto_dom_N"/>
</dbReference>
<dbReference type="PANTHER" id="PTHR24092">
    <property type="entry name" value="PROBABLE PHOSPHOLIPID-TRANSPORTING ATPASE"/>
    <property type="match status" value="1"/>
</dbReference>
<feature type="transmembrane region" description="Helical" evidence="5">
    <location>
        <begin position="196"/>
        <end position="217"/>
    </location>
</feature>
<protein>
    <recommendedName>
        <fullName evidence="8">P-type phospholipid transporter</fullName>
    </recommendedName>
</protein>
<sequence length="540" mass="61015">DIRPGDLVLCTDNESYPCDLIVLASSNLNGKVYETTGNLDGESAIKTIYSLAPTQKPFVELIHYWKTPEQATQSKEGRLECGDDTIPVSTDNLAFRGAVLRVTDCIVGLAVYTGKETKLSLNAQGGKRKYSSTIGKFNTILVIFMAFMLLFTIICVALQFEWRKTAPGMGWYLYFGNITVFKVVQEGFTILFIMSYLIPVSIVVTTEVLQLFLALFISRDLNLYDAEKDRPSQVNSTNLADELGQIEFLFSDKTGTLTQNKMDFKCYSLANDVSVYNMEADGIYLIRDCQKFSDVFKSTDLDLQDSREILQDEYFSSSSSEDELEEITKKEPGGPMARRHSRFKFRIEELSERAQNFWMIASLCHTVEAKVHTIEETKEEIISYNASSPDEKALVEAATKCGYQYLGHASDDDAKESERNVHLIRYNKAALKSFPEIDRTCPVLKVHIDAVIEFDSVRKRMSVLVRHEDGRCFVYTKGAEVTMLDARLCSATPSEDRDAIMYKVTNFACLGLRTLVFGMREVQPKDYQDLLSGLRYAQGL</sequence>
<evidence type="ECO:0000256" key="4">
    <source>
        <dbReference type="ARBA" id="ARBA00023136"/>
    </source>
</evidence>
<evidence type="ECO:0000256" key="5">
    <source>
        <dbReference type="SAM" id="Phobius"/>
    </source>
</evidence>
<evidence type="ECO:0000256" key="2">
    <source>
        <dbReference type="ARBA" id="ARBA00022692"/>
    </source>
</evidence>
<proteinExistence type="predicted"/>
<feature type="non-terminal residue" evidence="6">
    <location>
        <position position="1"/>
    </location>
</feature>
<dbReference type="SUPFAM" id="SSF81660">
    <property type="entry name" value="Metal cation-transporting ATPase, ATP-binding domain N"/>
    <property type="match status" value="1"/>
</dbReference>
<evidence type="ECO:0008006" key="8">
    <source>
        <dbReference type="Google" id="ProtNLM"/>
    </source>
</evidence>
<dbReference type="InterPro" id="IPR008250">
    <property type="entry name" value="ATPase_P-typ_transduc_dom_A_sf"/>
</dbReference>
<keyword evidence="4 5" id="KW-0472">Membrane</keyword>
<dbReference type="OrthoDB" id="377733at2759"/>
<organism evidence="6 7">
    <name type="scientific">Dibothriocephalus latus</name>
    <name type="common">Fish tapeworm</name>
    <name type="synonym">Diphyllobothrium latum</name>
    <dbReference type="NCBI Taxonomy" id="60516"/>
    <lineage>
        <taxon>Eukaryota</taxon>
        <taxon>Metazoa</taxon>
        <taxon>Spiralia</taxon>
        <taxon>Lophotrochozoa</taxon>
        <taxon>Platyhelminthes</taxon>
        <taxon>Cestoda</taxon>
        <taxon>Eucestoda</taxon>
        <taxon>Diphyllobothriidea</taxon>
        <taxon>Diphyllobothriidae</taxon>
        <taxon>Dibothriocephalus</taxon>
    </lineage>
</organism>
<reference evidence="6 7" key="1">
    <citation type="submission" date="2018-11" db="EMBL/GenBank/DDBJ databases">
        <authorList>
            <consortium name="Pathogen Informatics"/>
        </authorList>
    </citation>
    <scope>NUCLEOTIDE SEQUENCE [LARGE SCALE GENOMIC DNA]</scope>
</reference>
<keyword evidence="7" id="KW-1185">Reference proteome</keyword>
<dbReference type="GO" id="GO:0045332">
    <property type="term" value="P:phospholipid translocation"/>
    <property type="evidence" value="ECO:0007669"/>
    <property type="project" value="TreeGrafter"/>
</dbReference>
<dbReference type="Pfam" id="PF13246">
    <property type="entry name" value="Cation_ATPase"/>
    <property type="match status" value="1"/>
</dbReference>
<dbReference type="GO" id="GO:0140326">
    <property type="term" value="F:ATPase-coupled intramembrane lipid transporter activity"/>
    <property type="evidence" value="ECO:0007669"/>
    <property type="project" value="TreeGrafter"/>
</dbReference>
<name>A0A3P7LM17_DIBLA</name>
<dbReference type="GO" id="GO:0005886">
    <property type="term" value="C:plasma membrane"/>
    <property type="evidence" value="ECO:0007669"/>
    <property type="project" value="TreeGrafter"/>
</dbReference>
<dbReference type="PANTHER" id="PTHR24092:SF175">
    <property type="entry name" value="PHOSPHOLIPID-TRANSPORTING ATPASE"/>
    <property type="match status" value="1"/>
</dbReference>
<gene>
    <name evidence="6" type="ORF">DILT_LOCUS10191</name>
</gene>
<keyword evidence="3 5" id="KW-1133">Transmembrane helix</keyword>
<accession>A0A3P7LM17</accession>
<dbReference type="InterPro" id="IPR018303">
    <property type="entry name" value="ATPase_P-typ_P_site"/>
</dbReference>
<dbReference type="PROSITE" id="PS00154">
    <property type="entry name" value="ATPASE_E1_E2"/>
    <property type="match status" value="1"/>
</dbReference>
<keyword evidence="2 5" id="KW-0812">Transmembrane</keyword>
<dbReference type="EMBL" id="UYRU01059004">
    <property type="protein sequence ID" value="VDN14360.1"/>
    <property type="molecule type" value="Genomic_DNA"/>
</dbReference>
<dbReference type="SUPFAM" id="SSF81653">
    <property type="entry name" value="Calcium ATPase, transduction domain A"/>
    <property type="match status" value="1"/>
</dbReference>
<evidence type="ECO:0000313" key="7">
    <source>
        <dbReference type="Proteomes" id="UP000281553"/>
    </source>
</evidence>
<dbReference type="GO" id="GO:0000166">
    <property type="term" value="F:nucleotide binding"/>
    <property type="evidence" value="ECO:0007669"/>
    <property type="project" value="InterPro"/>
</dbReference>
<feature type="non-terminal residue" evidence="6">
    <location>
        <position position="540"/>
    </location>
</feature>
<feature type="transmembrane region" description="Helical" evidence="5">
    <location>
        <begin position="166"/>
        <end position="184"/>
    </location>
</feature>
<evidence type="ECO:0000256" key="1">
    <source>
        <dbReference type="ARBA" id="ARBA00004370"/>
    </source>
</evidence>
<evidence type="ECO:0000313" key="6">
    <source>
        <dbReference type="EMBL" id="VDN14360.1"/>
    </source>
</evidence>
<dbReference type="Gene3D" id="2.70.150.10">
    <property type="entry name" value="Calcium-transporting ATPase, cytoplasmic transduction domain A"/>
    <property type="match status" value="1"/>
</dbReference>
<evidence type="ECO:0000256" key="3">
    <source>
        <dbReference type="ARBA" id="ARBA00022989"/>
    </source>
</evidence>
<comment type="subcellular location">
    <subcellularLocation>
        <location evidence="1">Membrane</location>
    </subcellularLocation>
</comment>
<dbReference type="Proteomes" id="UP000281553">
    <property type="component" value="Unassembled WGS sequence"/>
</dbReference>
<dbReference type="Gene3D" id="3.40.1110.10">
    <property type="entry name" value="Calcium-transporting ATPase, cytoplasmic domain N"/>
    <property type="match status" value="1"/>
</dbReference>
<dbReference type="AlphaFoldDB" id="A0A3P7LM17"/>